<organism evidence="1 2">
    <name type="scientific">Anoxybacterium hadale</name>
    <dbReference type="NCBI Taxonomy" id="3408580"/>
    <lineage>
        <taxon>Bacteria</taxon>
        <taxon>Bacillati</taxon>
        <taxon>Bacillota</taxon>
        <taxon>Clostridia</taxon>
        <taxon>Peptostreptococcales</taxon>
        <taxon>Anaerovoracaceae</taxon>
        <taxon>Anoxybacterium</taxon>
    </lineage>
</organism>
<dbReference type="EMBL" id="CP042469">
    <property type="protein sequence ID" value="QOX62410.1"/>
    <property type="molecule type" value="Genomic_DNA"/>
</dbReference>
<reference evidence="1" key="1">
    <citation type="submission" date="2019-08" db="EMBL/GenBank/DDBJ databases">
        <title>Genome sequence of Clostridiales bacterium MT110.</title>
        <authorList>
            <person name="Cao J."/>
        </authorList>
    </citation>
    <scope>NUCLEOTIDE SEQUENCE</scope>
    <source>
        <strain evidence="1">MT110</strain>
    </source>
</reference>
<accession>A0ACD1A7U6</accession>
<evidence type="ECO:0000313" key="2">
    <source>
        <dbReference type="Proteomes" id="UP000594014"/>
    </source>
</evidence>
<proteinExistence type="predicted"/>
<gene>
    <name evidence="1" type="ORF">FRZ06_03070</name>
</gene>
<keyword evidence="2" id="KW-1185">Reference proteome</keyword>
<name>A0ACD1A7U6_9FIRM</name>
<dbReference type="Proteomes" id="UP000594014">
    <property type="component" value="Chromosome"/>
</dbReference>
<sequence>MKKNQQRIKLSKETKDHMITEIKRYYLNERDEELGDLAAALFLDFIIEELAPEFYNQGVYDSCNFMKDKSEDLLTIQI</sequence>
<protein>
    <submittedName>
        <fullName evidence="1">DUF2164 domain-containing protein</fullName>
    </submittedName>
</protein>
<evidence type="ECO:0000313" key="1">
    <source>
        <dbReference type="EMBL" id="QOX62410.1"/>
    </source>
</evidence>